<proteinExistence type="predicted"/>
<dbReference type="PROSITE" id="PS50089">
    <property type="entry name" value="ZF_RING_2"/>
    <property type="match status" value="1"/>
</dbReference>
<dbReference type="GO" id="GO:0016020">
    <property type="term" value="C:membrane"/>
    <property type="evidence" value="ECO:0007669"/>
    <property type="project" value="TreeGrafter"/>
</dbReference>
<organism evidence="9 10">
    <name type="scientific">Botryotinia convoluta</name>
    <dbReference type="NCBI Taxonomy" id="54673"/>
    <lineage>
        <taxon>Eukaryota</taxon>
        <taxon>Fungi</taxon>
        <taxon>Dikarya</taxon>
        <taxon>Ascomycota</taxon>
        <taxon>Pezizomycotina</taxon>
        <taxon>Leotiomycetes</taxon>
        <taxon>Helotiales</taxon>
        <taxon>Sclerotiniaceae</taxon>
        <taxon>Botryotinia</taxon>
    </lineage>
</organism>
<dbReference type="InterPro" id="IPR016035">
    <property type="entry name" value="Acyl_Trfase/lysoPLipase"/>
</dbReference>
<dbReference type="InterPro" id="IPR001841">
    <property type="entry name" value="Znf_RING"/>
</dbReference>
<feature type="active site" description="Nucleophile" evidence="6">
    <location>
        <position position="540"/>
    </location>
</feature>
<evidence type="ECO:0000256" key="3">
    <source>
        <dbReference type="ARBA" id="ARBA00022833"/>
    </source>
</evidence>
<evidence type="ECO:0000259" key="7">
    <source>
        <dbReference type="PROSITE" id="PS50089"/>
    </source>
</evidence>
<keyword evidence="3" id="KW-0862">Zinc</keyword>
<feature type="short sequence motif" description="GXSXG" evidence="6">
    <location>
        <begin position="538"/>
        <end position="542"/>
    </location>
</feature>
<sequence length="1007" mass="112718">MRSCNHSQWLALSSRSNEIIFQASNRATNLLQSLPHFQVQTPTLFVFVGNKSKILALQELTSSNFNKRNKGRRSNGEIHLHIDASSALSDRPILIADSDFPSDKRSAAPLLAGDCHEVISTVLPKPRSGVCGASTMLKAADNLHLKFLSPFVDVFCFFAADLGGLQPIAQRLASWLNNPQPSTLSAATHAHIIIVVDSSALEFRILEEFFDLFHNETEKDLFTHFGNVRIITLLPQSSVSPETRHKRLKEYLIEASDKVRLARIKSNVLFSGQHFLAFLNQASSKFGAGSKTPFDFIQESRINNQVAPDLKDHLVNFLSLFKDNKQLQKLAVPLITSSLMLDHYPPDMHLFDPRDVFRVLYKEICYQAYLEWMDGSNMSDLLLPSGFLKMIEQLLQSFFAKLQRSAINIAADSHRQVLLRTVSNCLSIRLDNTCVICIRRTPQYRLPCGHVICENCVRVFGRLSPIDPWLFEVDSCFFCGLSTSGVVVRTLPPTAGIRVLTFDGGGIRGVASLQYLQVLQERIGLPYPVQENFDMVYGTSIGAIVALKLCVMGWSIEKCIERAEHFAKFAFQPRLLSRIPAFIPKIPGLSAFVSFLISYFADGCYSADYLEKILQEEFGKERSILDCSNATATGTRIGIPVTTIQDTTTCIFTNYNAIGTRPLKCGYHALRPKCGLGQVPLWKIARCGSAAPWSVISFISLMLMKTHVHVRYFKPKHIPGIGTFQDGGVRQNDPGNIALQEVAVTFPNSVEPSLVVSLGTGATRVNEVPEMGPSRGLLKDGFIPRLIRAFKLSFGSTIAHKHRSLRKQGHREQYFRFDIEFDHPEPELDDTTRMQEVKERARSAIYESKEIDQLARCVIAELFLFELDSVPRKERGRYICQGRIICRLRAHSTALQVLLGQLNRSSAVFLVQGHPLKGSLDDGSYEDKDGNFGKTVSFEVFDKSTTFTIQLKEGSSQPCGISGSPFSIDSLITAQQLECQFGTMDHIKRKRANSIDLPSRKRPRRLV</sequence>
<evidence type="ECO:0000256" key="1">
    <source>
        <dbReference type="ARBA" id="ARBA00022723"/>
    </source>
</evidence>
<dbReference type="InterPro" id="IPR017907">
    <property type="entry name" value="Znf_RING_CS"/>
</dbReference>
<dbReference type="PROSITE" id="PS00518">
    <property type="entry name" value="ZF_RING_1"/>
    <property type="match status" value="1"/>
</dbReference>
<feature type="short sequence motif" description="GXGXXG" evidence="6">
    <location>
        <begin position="504"/>
        <end position="509"/>
    </location>
</feature>
<dbReference type="SUPFAM" id="SSF52151">
    <property type="entry name" value="FabD/lysophospholipase-like"/>
    <property type="match status" value="1"/>
</dbReference>
<dbReference type="PROSITE" id="PS51635">
    <property type="entry name" value="PNPLA"/>
    <property type="match status" value="1"/>
</dbReference>
<evidence type="ECO:0000256" key="5">
    <source>
        <dbReference type="PROSITE-ProRule" id="PRU00175"/>
    </source>
</evidence>
<gene>
    <name evidence="9" type="ORF">BCON_0083g00400</name>
</gene>
<evidence type="ECO:0000256" key="4">
    <source>
        <dbReference type="ARBA" id="ARBA00023098"/>
    </source>
</evidence>
<keyword evidence="6" id="KW-0378">Hydrolase</keyword>
<dbReference type="EMBL" id="PQXN01000083">
    <property type="protein sequence ID" value="TGO56047.1"/>
    <property type="molecule type" value="Genomic_DNA"/>
</dbReference>
<keyword evidence="2 5" id="KW-0863">Zinc-finger</keyword>
<keyword evidence="1" id="KW-0479">Metal-binding</keyword>
<dbReference type="GO" id="GO:0008270">
    <property type="term" value="F:zinc ion binding"/>
    <property type="evidence" value="ECO:0007669"/>
    <property type="project" value="UniProtKB-KW"/>
</dbReference>
<protein>
    <recommendedName>
        <fullName evidence="11">PNPLA domain-containing protein</fullName>
    </recommendedName>
</protein>
<accession>A0A4Z1IHC4</accession>
<reference evidence="9 10" key="1">
    <citation type="submission" date="2017-12" db="EMBL/GenBank/DDBJ databases">
        <title>Comparative genomics of Botrytis spp.</title>
        <authorList>
            <person name="Valero-Jimenez C.A."/>
            <person name="Tapia P."/>
            <person name="Veloso J."/>
            <person name="Silva-Moreno E."/>
            <person name="Staats M."/>
            <person name="Valdes J.H."/>
            <person name="Van Kan J.A.L."/>
        </authorList>
    </citation>
    <scope>NUCLEOTIDE SEQUENCE [LARGE SCALE GENOMIC DNA]</scope>
    <source>
        <strain evidence="9 10">MUCL11595</strain>
    </source>
</reference>
<name>A0A4Z1IHC4_9HELO</name>
<dbReference type="GO" id="GO:0047499">
    <property type="term" value="F:calcium-independent phospholipase A2 activity"/>
    <property type="evidence" value="ECO:0007669"/>
    <property type="project" value="TreeGrafter"/>
</dbReference>
<dbReference type="CDD" id="cd07199">
    <property type="entry name" value="Pat17_PNPLA8_PNPLA9_like"/>
    <property type="match status" value="1"/>
</dbReference>
<dbReference type="Gene3D" id="3.40.1090.10">
    <property type="entry name" value="Cytosolic phospholipase A2 catalytic domain"/>
    <property type="match status" value="1"/>
</dbReference>
<keyword evidence="6" id="KW-0442">Lipid degradation</keyword>
<dbReference type="GO" id="GO:0016042">
    <property type="term" value="P:lipid catabolic process"/>
    <property type="evidence" value="ECO:0007669"/>
    <property type="project" value="UniProtKB-UniRule"/>
</dbReference>
<feature type="domain" description="RING-type" evidence="7">
    <location>
        <begin position="434"/>
        <end position="479"/>
    </location>
</feature>
<dbReference type="OrthoDB" id="194358at2759"/>
<dbReference type="GO" id="GO:0019369">
    <property type="term" value="P:arachidonate metabolic process"/>
    <property type="evidence" value="ECO:0007669"/>
    <property type="project" value="TreeGrafter"/>
</dbReference>
<dbReference type="GO" id="GO:0046486">
    <property type="term" value="P:glycerolipid metabolic process"/>
    <property type="evidence" value="ECO:0007669"/>
    <property type="project" value="UniProtKB-ARBA"/>
</dbReference>
<dbReference type="PANTHER" id="PTHR24185:SF8">
    <property type="entry name" value="PNPLA DOMAIN-CONTAINING PROTEIN"/>
    <property type="match status" value="1"/>
</dbReference>
<evidence type="ECO:0000256" key="6">
    <source>
        <dbReference type="PROSITE-ProRule" id="PRU01161"/>
    </source>
</evidence>
<evidence type="ECO:0008006" key="11">
    <source>
        <dbReference type="Google" id="ProtNLM"/>
    </source>
</evidence>
<dbReference type="Proteomes" id="UP000297527">
    <property type="component" value="Unassembled WGS sequence"/>
</dbReference>
<dbReference type="InterPro" id="IPR002641">
    <property type="entry name" value="PNPLA_dom"/>
</dbReference>
<dbReference type="SUPFAM" id="SSF57850">
    <property type="entry name" value="RING/U-box"/>
    <property type="match status" value="1"/>
</dbReference>
<feature type="short sequence motif" description="DGA/G" evidence="6">
    <location>
        <begin position="726"/>
        <end position="728"/>
    </location>
</feature>
<dbReference type="PANTHER" id="PTHR24185">
    <property type="entry name" value="CALCIUM-INDEPENDENT PHOSPHOLIPASE A2-GAMMA"/>
    <property type="match status" value="1"/>
</dbReference>
<evidence type="ECO:0000313" key="9">
    <source>
        <dbReference type="EMBL" id="TGO56047.1"/>
    </source>
</evidence>
<comment type="caution">
    <text evidence="9">The sequence shown here is derived from an EMBL/GenBank/DDBJ whole genome shotgun (WGS) entry which is preliminary data.</text>
</comment>
<keyword evidence="4 6" id="KW-0443">Lipid metabolism</keyword>
<evidence type="ECO:0000256" key="2">
    <source>
        <dbReference type="ARBA" id="ARBA00022771"/>
    </source>
</evidence>
<dbReference type="Pfam" id="PF01734">
    <property type="entry name" value="Patatin"/>
    <property type="match status" value="1"/>
</dbReference>
<evidence type="ECO:0000313" key="10">
    <source>
        <dbReference type="Proteomes" id="UP000297527"/>
    </source>
</evidence>
<keyword evidence="10" id="KW-1185">Reference proteome</keyword>
<evidence type="ECO:0000259" key="8">
    <source>
        <dbReference type="PROSITE" id="PS51635"/>
    </source>
</evidence>
<dbReference type="AlphaFoldDB" id="A0A4Z1IHC4"/>
<feature type="active site" description="Proton acceptor" evidence="6">
    <location>
        <position position="726"/>
    </location>
</feature>
<feature type="domain" description="PNPLA" evidence="8">
    <location>
        <begin position="500"/>
        <end position="739"/>
    </location>
</feature>